<dbReference type="PROSITE" id="PS50405">
    <property type="entry name" value="GST_CTER"/>
    <property type="match status" value="1"/>
</dbReference>
<feature type="domain" description="GST C-terminal" evidence="9">
    <location>
        <begin position="94"/>
        <end position="222"/>
    </location>
</feature>
<evidence type="ECO:0000256" key="1">
    <source>
        <dbReference type="ARBA" id="ARBA00004496"/>
    </source>
</evidence>
<dbReference type="InterPro" id="IPR040079">
    <property type="entry name" value="Glutathione_S-Trfase"/>
</dbReference>
<comment type="subunit">
    <text evidence="3">Homodimer.</text>
</comment>
<dbReference type="InterPro" id="IPR051369">
    <property type="entry name" value="GST_Theta"/>
</dbReference>
<dbReference type="CDD" id="cd03183">
    <property type="entry name" value="GST_C_Theta"/>
    <property type="match status" value="1"/>
</dbReference>
<dbReference type="PANTHER" id="PTHR43917:SF8">
    <property type="entry name" value="GH16740P-RELATED"/>
    <property type="match status" value="1"/>
</dbReference>
<evidence type="ECO:0000259" key="9">
    <source>
        <dbReference type="PROSITE" id="PS50405"/>
    </source>
</evidence>
<dbReference type="Pfam" id="PF02798">
    <property type="entry name" value="GST_N"/>
    <property type="match status" value="1"/>
</dbReference>
<proteinExistence type="inferred from homology"/>
<dbReference type="EMBL" id="JANEYF010005104">
    <property type="protein sequence ID" value="KAJ8929157.1"/>
    <property type="molecule type" value="Genomic_DNA"/>
</dbReference>
<keyword evidence="6" id="KW-0808">Transferase</keyword>
<protein>
    <recommendedName>
        <fullName evidence="4">glutathione transferase</fullName>
        <ecNumber evidence="4">2.5.1.18</ecNumber>
    </recommendedName>
</protein>
<accession>A0AAV8WSL6</accession>
<organism evidence="10 11">
    <name type="scientific">Rhamnusium bicolor</name>
    <dbReference type="NCBI Taxonomy" id="1586634"/>
    <lineage>
        <taxon>Eukaryota</taxon>
        <taxon>Metazoa</taxon>
        <taxon>Ecdysozoa</taxon>
        <taxon>Arthropoda</taxon>
        <taxon>Hexapoda</taxon>
        <taxon>Insecta</taxon>
        <taxon>Pterygota</taxon>
        <taxon>Neoptera</taxon>
        <taxon>Endopterygota</taxon>
        <taxon>Coleoptera</taxon>
        <taxon>Polyphaga</taxon>
        <taxon>Cucujiformia</taxon>
        <taxon>Chrysomeloidea</taxon>
        <taxon>Cerambycidae</taxon>
        <taxon>Lepturinae</taxon>
        <taxon>Rhagiini</taxon>
        <taxon>Rhamnusium</taxon>
    </lineage>
</organism>
<dbReference type="SUPFAM" id="SSF52833">
    <property type="entry name" value="Thioredoxin-like"/>
    <property type="match status" value="1"/>
</dbReference>
<name>A0AAV8WSL6_9CUCU</name>
<keyword evidence="5" id="KW-0963">Cytoplasm</keyword>
<dbReference type="InterPro" id="IPR010987">
    <property type="entry name" value="Glutathione-S-Trfase_C-like"/>
</dbReference>
<dbReference type="Gene3D" id="1.20.1050.10">
    <property type="match status" value="1"/>
</dbReference>
<dbReference type="Pfam" id="PF00043">
    <property type="entry name" value="GST_C"/>
    <property type="match status" value="1"/>
</dbReference>
<evidence type="ECO:0000256" key="3">
    <source>
        <dbReference type="ARBA" id="ARBA00011738"/>
    </source>
</evidence>
<reference evidence="10" key="1">
    <citation type="journal article" date="2023" name="Insect Mol. Biol.">
        <title>Genome sequencing provides insights into the evolution of gene families encoding plant cell wall-degrading enzymes in longhorned beetles.</title>
        <authorList>
            <person name="Shin N.R."/>
            <person name="Okamura Y."/>
            <person name="Kirsch R."/>
            <person name="Pauchet Y."/>
        </authorList>
    </citation>
    <scope>NUCLEOTIDE SEQUENCE</scope>
    <source>
        <strain evidence="10">RBIC_L_NR</strain>
    </source>
</reference>
<evidence type="ECO:0000256" key="7">
    <source>
        <dbReference type="ARBA" id="ARBA00047960"/>
    </source>
</evidence>
<comment type="subcellular location">
    <subcellularLocation>
        <location evidence="1">Cytoplasm</location>
    </subcellularLocation>
</comment>
<comment type="similarity">
    <text evidence="2">Belongs to the GST superfamily. Theta family.</text>
</comment>
<dbReference type="Gene3D" id="3.40.30.10">
    <property type="entry name" value="Glutaredoxin"/>
    <property type="match status" value="1"/>
</dbReference>
<dbReference type="InterPro" id="IPR036282">
    <property type="entry name" value="Glutathione-S-Trfase_C_sf"/>
</dbReference>
<dbReference type="InterPro" id="IPR004045">
    <property type="entry name" value="Glutathione_S-Trfase_N"/>
</dbReference>
<dbReference type="GO" id="GO:0005737">
    <property type="term" value="C:cytoplasm"/>
    <property type="evidence" value="ECO:0007669"/>
    <property type="project" value="UniProtKB-SubCell"/>
</dbReference>
<dbReference type="InterPro" id="IPR004046">
    <property type="entry name" value="GST_C"/>
</dbReference>
<gene>
    <name evidence="10" type="ORF">NQ314_018181</name>
</gene>
<evidence type="ECO:0000256" key="2">
    <source>
        <dbReference type="ARBA" id="ARBA00009899"/>
    </source>
</evidence>
<dbReference type="EC" id="2.5.1.18" evidence="4"/>
<feature type="domain" description="GST N-terminal" evidence="8">
    <location>
        <begin position="1"/>
        <end position="88"/>
    </location>
</feature>
<dbReference type="Proteomes" id="UP001162156">
    <property type="component" value="Unassembled WGS sequence"/>
</dbReference>
<evidence type="ECO:0000256" key="5">
    <source>
        <dbReference type="ARBA" id="ARBA00022490"/>
    </source>
</evidence>
<dbReference type="InterPro" id="IPR036249">
    <property type="entry name" value="Thioredoxin-like_sf"/>
</dbReference>
<dbReference type="AlphaFoldDB" id="A0AAV8WSL6"/>
<evidence type="ECO:0000313" key="10">
    <source>
        <dbReference type="EMBL" id="KAJ8929157.1"/>
    </source>
</evidence>
<dbReference type="GO" id="GO:0004364">
    <property type="term" value="F:glutathione transferase activity"/>
    <property type="evidence" value="ECO:0007669"/>
    <property type="project" value="UniProtKB-EC"/>
</dbReference>
<comment type="caution">
    <text evidence="10">The sequence shown here is derived from an EMBL/GenBank/DDBJ whole genome shotgun (WGS) entry which is preliminary data.</text>
</comment>
<dbReference type="SFLD" id="SFLDS00019">
    <property type="entry name" value="Glutathione_Transferase_(cytos"/>
    <property type="match status" value="1"/>
</dbReference>
<comment type="catalytic activity">
    <reaction evidence="7">
        <text>RX + glutathione = an S-substituted glutathione + a halide anion + H(+)</text>
        <dbReference type="Rhea" id="RHEA:16437"/>
        <dbReference type="ChEBI" id="CHEBI:15378"/>
        <dbReference type="ChEBI" id="CHEBI:16042"/>
        <dbReference type="ChEBI" id="CHEBI:17792"/>
        <dbReference type="ChEBI" id="CHEBI:57925"/>
        <dbReference type="ChEBI" id="CHEBI:90779"/>
        <dbReference type="EC" id="2.5.1.18"/>
    </reaction>
</comment>
<dbReference type="GO" id="GO:0006749">
    <property type="term" value="P:glutathione metabolic process"/>
    <property type="evidence" value="ECO:0007669"/>
    <property type="project" value="TreeGrafter"/>
</dbReference>
<sequence length="234" mass="27886">MVLIYFFDLMSQPSRALYIFLKLAKIPFEARPVALTEGEHFTEEFKEKYSKFQKVPFIHDGNFRLTERYLENMLEFFRYLIREYPVDDHWYPKDSKHQARVDEYLEWQHLNIRMYCSIYFVTKWLIPTLTGKQPTPEKLKKVEDDMANILDKFEELFLANGPFINGLKISFADILAACEIEQPRMAGYDAKEGRPVLKSWMERVRNECNPYYDEAHEMVNKIAESSLIKLQAKL</sequence>
<evidence type="ECO:0000313" key="11">
    <source>
        <dbReference type="Proteomes" id="UP001162156"/>
    </source>
</evidence>
<dbReference type="InterPro" id="IPR040077">
    <property type="entry name" value="GST_C_Theta"/>
</dbReference>
<keyword evidence="11" id="KW-1185">Reference proteome</keyword>
<dbReference type="PROSITE" id="PS50404">
    <property type="entry name" value="GST_NTER"/>
    <property type="match status" value="1"/>
</dbReference>
<evidence type="ECO:0000256" key="4">
    <source>
        <dbReference type="ARBA" id="ARBA00012452"/>
    </source>
</evidence>
<evidence type="ECO:0000259" key="8">
    <source>
        <dbReference type="PROSITE" id="PS50404"/>
    </source>
</evidence>
<dbReference type="PANTHER" id="PTHR43917">
    <property type="match status" value="1"/>
</dbReference>
<dbReference type="FunFam" id="1.20.1050.10:FF:000008">
    <property type="entry name" value="Glutathione S-transferase theta-1"/>
    <property type="match status" value="1"/>
</dbReference>
<dbReference type="SUPFAM" id="SSF47616">
    <property type="entry name" value="GST C-terminal domain-like"/>
    <property type="match status" value="1"/>
</dbReference>
<evidence type="ECO:0000256" key="6">
    <source>
        <dbReference type="ARBA" id="ARBA00022679"/>
    </source>
</evidence>